<evidence type="ECO:0000313" key="1">
    <source>
        <dbReference type="EMBL" id="MPM98882.1"/>
    </source>
</evidence>
<gene>
    <name evidence="1" type="ORF">SDC9_146072</name>
</gene>
<organism evidence="1">
    <name type="scientific">bioreactor metagenome</name>
    <dbReference type="NCBI Taxonomy" id="1076179"/>
    <lineage>
        <taxon>unclassified sequences</taxon>
        <taxon>metagenomes</taxon>
        <taxon>ecological metagenomes</taxon>
    </lineage>
</organism>
<reference evidence="1" key="1">
    <citation type="submission" date="2019-08" db="EMBL/GenBank/DDBJ databases">
        <authorList>
            <person name="Kucharzyk K."/>
            <person name="Murdoch R.W."/>
            <person name="Higgins S."/>
            <person name="Loffler F."/>
        </authorList>
    </citation>
    <scope>NUCLEOTIDE SEQUENCE</scope>
</reference>
<accession>A0A645EE58</accession>
<dbReference type="EMBL" id="VSSQ01045010">
    <property type="protein sequence ID" value="MPM98882.1"/>
    <property type="molecule type" value="Genomic_DNA"/>
</dbReference>
<dbReference type="AlphaFoldDB" id="A0A645EE58"/>
<name>A0A645EE58_9ZZZZ</name>
<comment type="caution">
    <text evidence="1">The sequence shown here is derived from an EMBL/GenBank/DDBJ whole genome shotgun (WGS) entry which is preliminary data.</text>
</comment>
<proteinExistence type="predicted"/>
<sequence>MKKLRLDIVLMNEQHLYSGLTTPNMTIRMLADVGSQSILGSGVRETGWAYDQ</sequence>
<protein>
    <submittedName>
        <fullName evidence="1">Uncharacterized protein</fullName>
    </submittedName>
</protein>